<keyword evidence="2" id="KW-0472">Membrane</keyword>
<accession>A0A7M2WWE9</accession>
<protein>
    <submittedName>
        <fullName evidence="3">Prepilin-type N-terminal cleavage/methylation domain-containing protein</fullName>
    </submittedName>
</protein>
<dbReference type="InterPro" id="IPR012902">
    <property type="entry name" value="N_methyl_site"/>
</dbReference>
<dbReference type="Pfam" id="PF07963">
    <property type="entry name" value="N_methyl"/>
    <property type="match status" value="1"/>
</dbReference>
<name>A0A7M2WWE9_9BACT</name>
<gene>
    <name evidence="3" type="ORF">IPV69_21785</name>
</gene>
<dbReference type="PRINTS" id="PR00813">
    <property type="entry name" value="BCTERIALGSPG"/>
</dbReference>
<dbReference type="PANTHER" id="PTHR30093">
    <property type="entry name" value="GENERAL SECRETION PATHWAY PROTEIN G"/>
    <property type="match status" value="1"/>
</dbReference>
<keyword evidence="2" id="KW-0812">Transmembrane</keyword>
<dbReference type="GO" id="GO:0015628">
    <property type="term" value="P:protein secretion by the type II secretion system"/>
    <property type="evidence" value="ECO:0007669"/>
    <property type="project" value="InterPro"/>
</dbReference>
<dbReference type="InterPro" id="IPR045584">
    <property type="entry name" value="Pilin-like"/>
</dbReference>
<proteinExistence type="predicted"/>
<keyword evidence="4" id="KW-1185">Reference proteome</keyword>
<dbReference type="SUPFAM" id="SSF54523">
    <property type="entry name" value="Pili subunits"/>
    <property type="match status" value="1"/>
</dbReference>
<sequence length="258" mass="28736">MVFPNRARVTAFRALSPRRSAFTLVELLVVIGIIALLISILLPSLGRARMEGQRVKCLSNLRQIGAAFMMYTAENQGSFPQHSNWGNCYGKAGTDTRYDKNPKTGFLGETGVVEERPLNKYIKAPEVFACPNDIGDTLQTNVVSCFESYGTSYLVQWSTAFAVKNVTGAGKGAATNAPMKVGQAKQTSSKIVTGDWNWHANRPMSKEATLWHNRNRTQRTFNMLFMDGHAEFYWFPSTYEQPPFSTNAAPVNVNGTFW</sequence>
<dbReference type="Gene3D" id="3.30.700.10">
    <property type="entry name" value="Glycoprotein, Type 4 Pilin"/>
    <property type="match status" value="1"/>
</dbReference>
<keyword evidence="1" id="KW-0488">Methylation</keyword>
<evidence type="ECO:0000313" key="4">
    <source>
        <dbReference type="Proteomes" id="UP000593765"/>
    </source>
</evidence>
<keyword evidence="2" id="KW-1133">Transmembrane helix</keyword>
<reference evidence="3 4" key="1">
    <citation type="submission" date="2020-10" db="EMBL/GenBank/DDBJ databases">
        <title>Wide distribution of Phycisphaera-like planctomycetes from WD2101 soil group in peatlands and genome analysis of the first cultivated representative.</title>
        <authorList>
            <person name="Dedysh S.N."/>
            <person name="Beletsky A.V."/>
            <person name="Ivanova A."/>
            <person name="Kulichevskaya I.S."/>
            <person name="Suzina N.E."/>
            <person name="Philippov D.A."/>
            <person name="Rakitin A.L."/>
            <person name="Mardanov A.V."/>
            <person name="Ravin N.V."/>
        </authorList>
    </citation>
    <scope>NUCLEOTIDE SEQUENCE [LARGE SCALE GENOMIC DNA]</scope>
    <source>
        <strain evidence="3 4">M1803</strain>
    </source>
</reference>
<dbReference type="GO" id="GO:0015627">
    <property type="term" value="C:type II protein secretion system complex"/>
    <property type="evidence" value="ECO:0007669"/>
    <property type="project" value="InterPro"/>
</dbReference>
<dbReference type="RefSeq" id="WP_206291837.1">
    <property type="nucleotide sequence ID" value="NZ_CP063458.1"/>
</dbReference>
<organism evidence="3 4">
    <name type="scientific">Humisphaera borealis</name>
    <dbReference type="NCBI Taxonomy" id="2807512"/>
    <lineage>
        <taxon>Bacteria</taxon>
        <taxon>Pseudomonadati</taxon>
        <taxon>Planctomycetota</taxon>
        <taxon>Phycisphaerae</taxon>
        <taxon>Tepidisphaerales</taxon>
        <taxon>Tepidisphaeraceae</taxon>
        <taxon>Humisphaera</taxon>
    </lineage>
</organism>
<dbReference type="AlphaFoldDB" id="A0A7M2WWE9"/>
<dbReference type="Proteomes" id="UP000593765">
    <property type="component" value="Chromosome"/>
</dbReference>
<evidence type="ECO:0000313" key="3">
    <source>
        <dbReference type="EMBL" id="QOV88830.1"/>
    </source>
</evidence>
<dbReference type="PANTHER" id="PTHR30093:SF2">
    <property type="entry name" value="TYPE II SECRETION SYSTEM PROTEIN H"/>
    <property type="match status" value="1"/>
</dbReference>
<dbReference type="NCBIfam" id="TIGR02532">
    <property type="entry name" value="IV_pilin_GFxxxE"/>
    <property type="match status" value="1"/>
</dbReference>
<evidence type="ECO:0000256" key="1">
    <source>
        <dbReference type="ARBA" id="ARBA00022481"/>
    </source>
</evidence>
<dbReference type="InterPro" id="IPR000983">
    <property type="entry name" value="Bac_GSPG_pilin"/>
</dbReference>
<dbReference type="EMBL" id="CP063458">
    <property type="protein sequence ID" value="QOV88830.1"/>
    <property type="molecule type" value="Genomic_DNA"/>
</dbReference>
<dbReference type="KEGG" id="hbs:IPV69_21785"/>
<feature type="transmembrane region" description="Helical" evidence="2">
    <location>
        <begin position="21"/>
        <end position="42"/>
    </location>
</feature>
<evidence type="ECO:0000256" key="2">
    <source>
        <dbReference type="SAM" id="Phobius"/>
    </source>
</evidence>